<proteinExistence type="predicted"/>
<dbReference type="EMBL" id="JAQIEY010000019">
    <property type="protein sequence ID" value="MDA3768167.1"/>
    <property type="molecule type" value="Genomic_DNA"/>
</dbReference>
<evidence type="ECO:0000256" key="1">
    <source>
        <dbReference type="SAM" id="Coils"/>
    </source>
</evidence>
<dbReference type="AlphaFoldDB" id="A0AAW5YYJ3"/>
<accession>A0AAW5YYJ3</accession>
<dbReference type="RefSeq" id="WP_271024671.1">
    <property type="nucleotide sequence ID" value="NZ_JAQIEY010000019.1"/>
</dbReference>
<protein>
    <recommendedName>
        <fullName evidence="4">DUF5067 domain-containing protein</fullName>
    </recommendedName>
</protein>
<name>A0AAW5YYJ3_9LACO</name>
<evidence type="ECO:0000313" key="3">
    <source>
        <dbReference type="Proteomes" id="UP001210502"/>
    </source>
</evidence>
<gene>
    <name evidence="2" type="ORF">PF586_06810</name>
</gene>
<organism evidence="2 3">
    <name type="scientific">Lactobacillus delbrueckii</name>
    <dbReference type="NCBI Taxonomy" id="1584"/>
    <lineage>
        <taxon>Bacteria</taxon>
        <taxon>Bacillati</taxon>
        <taxon>Bacillota</taxon>
        <taxon>Bacilli</taxon>
        <taxon>Lactobacillales</taxon>
        <taxon>Lactobacillaceae</taxon>
        <taxon>Lactobacillus</taxon>
    </lineage>
</organism>
<keyword evidence="1" id="KW-0175">Coiled coil</keyword>
<evidence type="ECO:0000313" key="2">
    <source>
        <dbReference type="EMBL" id="MDA3768167.1"/>
    </source>
</evidence>
<comment type="caution">
    <text evidence="2">The sequence shown here is derived from an EMBL/GenBank/DDBJ whole genome shotgun (WGS) entry which is preliminary data.</text>
</comment>
<feature type="coiled-coil region" evidence="1">
    <location>
        <begin position="38"/>
        <end position="87"/>
    </location>
</feature>
<evidence type="ECO:0008006" key="4">
    <source>
        <dbReference type="Google" id="ProtNLM"/>
    </source>
</evidence>
<reference evidence="2" key="1">
    <citation type="submission" date="2023-01" db="EMBL/GenBank/DDBJ databases">
        <title>Sequencing of the bacterial strains from artisanal fermented milk Matsoni.</title>
        <authorList>
            <person name="Rozman V."/>
            <person name="Accetto T."/>
            <person name="Bogovic Matijasic B."/>
        </authorList>
    </citation>
    <scope>NUCLEOTIDE SEQUENCE</scope>
    <source>
        <strain evidence="2">Lbl333</strain>
    </source>
</reference>
<dbReference type="Proteomes" id="UP001210502">
    <property type="component" value="Unassembled WGS sequence"/>
</dbReference>
<sequence>MMDEQENLNGKTLRWISLLLLAGSIICCLLARPKPEDLNDAQASYSSAQSTYEGAKEKIYKSSPLSKENAQTDLRQAERAAMTYVDKGIKLALGGCKDQKDFANHQSEMAKLIGDSATVDLYQFNGADEEVANAPKTFKFYLNGKKTTTRMGFSKVDDIKAAKLYVIADYWTNTGKENMSLLTFNYDLENMKVNSCDIQQFDDLNLTGNNF</sequence>